<gene>
    <name evidence="2" type="ORF">J4H91_06750</name>
</gene>
<comment type="caution">
    <text evidence="2">The sequence shown here is derived from an EMBL/GenBank/DDBJ whole genome shotgun (WGS) entry which is preliminary data.</text>
</comment>
<dbReference type="RefSeq" id="WP_208045493.1">
    <property type="nucleotide sequence ID" value="NZ_JAGDYL010000008.1"/>
</dbReference>
<reference evidence="2" key="1">
    <citation type="submission" date="2021-03" db="EMBL/GenBank/DDBJ databases">
        <title>Leucobacter chromiisoli sp. nov., isolated from chromium-containing soil of chemical plant.</title>
        <authorList>
            <person name="Xu Z."/>
        </authorList>
    </citation>
    <scope>NUCLEOTIDE SEQUENCE</scope>
    <source>
        <strain evidence="2">A2</strain>
    </source>
</reference>
<feature type="transmembrane region" description="Helical" evidence="1">
    <location>
        <begin position="21"/>
        <end position="39"/>
    </location>
</feature>
<organism evidence="2 3">
    <name type="scientific">Leucobacter ruminantium</name>
    <dbReference type="NCBI Taxonomy" id="1289170"/>
    <lineage>
        <taxon>Bacteria</taxon>
        <taxon>Bacillati</taxon>
        <taxon>Actinomycetota</taxon>
        <taxon>Actinomycetes</taxon>
        <taxon>Micrococcales</taxon>
        <taxon>Microbacteriaceae</taxon>
        <taxon>Leucobacter</taxon>
    </lineage>
</organism>
<dbReference type="EMBL" id="JAGDYL010000008">
    <property type="protein sequence ID" value="MBO1805016.1"/>
    <property type="molecule type" value="Genomic_DNA"/>
</dbReference>
<sequence>MNMNGSGRHGSRVPRRPSWRIGWAVGALTVLVVISAPVLTDRPAWTEATWADSESGNAAFGTYQVPAPVYTSCEATGLLGLNSTLTIHWRQPPEVAGLALEYGRSDSSGLLIPLTDALLGNVTTTAVSGDPGAYTTVVRVGLLGGLVGGSKSMGLRYSLPNAGNDWKSSWMTVSGTWYLLGLGTPKCALQQ</sequence>
<keyword evidence="1" id="KW-1133">Transmembrane helix</keyword>
<protein>
    <recommendedName>
        <fullName evidence="4">SipW-cognate class signal peptide</fullName>
    </recommendedName>
</protein>
<evidence type="ECO:0000313" key="3">
    <source>
        <dbReference type="Proteomes" id="UP000664398"/>
    </source>
</evidence>
<dbReference type="AlphaFoldDB" id="A0A939LV70"/>
<keyword evidence="1" id="KW-0812">Transmembrane</keyword>
<accession>A0A939LV70</accession>
<keyword evidence="1" id="KW-0472">Membrane</keyword>
<dbReference type="Proteomes" id="UP000664398">
    <property type="component" value="Unassembled WGS sequence"/>
</dbReference>
<keyword evidence="3" id="KW-1185">Reference proteome</keyword>
<evidence type="ECO:0000313" key="2">
    <source>
        <dbReference type="EMBL" id="MBO1805016.1"/>
    </source>
</evidence>
<proteinExistence type="predicted"/>
<evidence type="ECO:0000256" key="1">
    <source>
        <dbReference type="SAM" id="Phobius"/>
    </source>
</evidence>
<name>A0A939LV70_9MICO</name>
<evidence type="ECO:0008006" key="4">
    <source>
        <dbReference type="Google" id="ProtNLM"/>
    </source>
</evidence>